<reference evidence="8" key="1">
    <citation type="submission" date="2025-08" db="UniProtKB">
        <authorList>
            <consortium name="RefSeq"/>
        </authorList>
    </citation>
    <scope>IDENTIFICATION</scope>
    <source>
        <strain evidence="8">11010-0011.00</strain>
        <tissue evidence="8">Whole body</tissue>
    </source>
</reference>
<name>A0A6J2TFC6_DROLE</name>
<dbReference type="GeneID" id="115624224"/>
<dbReference type="GO" id="GO:0005576">
    <property type="term" value="C:extracellular region"/>
    <property type="evidence" value="ECO:0007669"/>
    <property type="project" value="UniProtKB-SubCell"/>
</dbReference>
<comment type="similarity">
    <text evidence="2">Belongs to the CRISP family.</text>
</comment>
<dbReference type="RefSeq" id="XP_030374699.1">
    <property type="nucleotide sequence ID" value="XM_030518839.1"/>
</dbReference>
<dbReference type="Proteomes" id="UP000504634">
    <property type="component" value="Unplaced"/>
</dbReference>
<dbReference type="SUPFAM" id="SSF55797">
    <property type="entry name" value="PR-1-like"/>
    <property type="match status" value="1"/>
</dbReference>
<dbReference type="InterPro" id="IPR014044">
    <property type="entry name" value="CAP_dom"/>
</dbReference>
<evidence type="ECO:0000313" key="7">
    <source>
        <dbReference type="Proteomes" id="UP000504634"/>
    </source>
</evidence>
<evidence type="ECO:0000256" key="2">
    <source>
        <dbReference type="ARBA" id="ARBA00009923"/>
    </source>
</evidence>
<evidence type="ECO:0000256" key="1">
    <source>
        <dbReference type="ARBA" id="ARBA00004613"/>
    </source>
</evidence>
<evidence type="ECO:0000256" key="5">
    <source>
        <dbReference type="SAM" id="SignalP"/>
    </source>
</evidence>
<keyword evidence="3" id="KW-0964">Secreted</keyword>
<dbReference type="SMART" id="SM00198">
    <property type="entry name" value="SCP"/>
    <property type="match status" value="1"/>
</dbReference>
<evidence type="ECO:0000313" key="8">
    <source>
        <dbReference type="RefSeq" id="XP_030374699.1"/>
    </source>
</evidence>
<dbReference type="PIRSF" id="PIRSF038921">
    <property type="entry name" value="P14a"/>
    <property type="match status" value="1"/>
</dbReference>
<keyword evidence="7" id="KW-1185">Reference proteome</keyword>
<dbReference type="Gene3D" id="3.40.33.10">
    <property type="entry name" value="CAP"/>
    <property type="match status" value="1"/>
</dbReference>
<evidence type="ECO:0000259" key="6">
    <source>
        <dbReference type="SMART" id="SM00198"/>
    </source>
</evidence>
<dbReference type="CDD" id="cd05380">
    <property type="entry name" value="CAP_euk"/>
    <property type="match status" value="1"/>
</dbReference>
<dbReference type="InterPro" id="IPR034763">
    <property type="entry name" value="P14a_insect"/>
</dbReference>
<dbReference type="InterPro" id="IPR035940">
    <property type="entry name" value="CAP_sf"/>
</dbReference>
<organism evidence="7 8">
    <name type="scientific">Drosophila lebanonensis</name>
    <name type="common">Fruit fly</name>
    <name type="synonym">Scaptodrosophila lebanonensis</name>
    <dbReference type="NCBI Taxonomy" id="7225"/>
    <lineage>
        <taxon>Eukaryota</taxon>
        <taxon>Metazoa</taxon>
        <taxon>Ecdysozoa</taxon>
        <taxon>Arthropoda</taxon>
        <taxon>Hexapoda</taxon>
        <taxon>Insecta</taxon>
        <taxon>Pterygota</taxon>
        <taxon>Neoptera</taxon>
        <taxon>Endopterygota</taxon>
        <taxon>Diptera</taxon>
        <taxon>Brachycera</taxon>
        <taxon>Muscomorpha</taxon>
        <taxon>Ephydroidea</taxon>
        <taxon>Drosophilidae</taxon>
        <taxon>Scaptodrosophila</taxon>
    </lineage>
</organism>
<feature type="domain" description="SCP" evidence="6">
    <location>
        <begin position="66"/>
        <end position="226"/>
    </location>
</feature>
<dbReference type="AlphaFoldDB" id="A0A6J2TFC6"/>
<comment type="subcellular location">
    <subcellularLocation>
        <location evidence="1">Secreted</location>
    </subcellularLocation>
</comment>
<keyword evidence="4 5" id="KW-0732">Signal</keyword>
<evidence type="ECO:0000256" key="4">
    <source>
        <dbReference type="ARBA" id="ARBA00022729"/>
    </source>
</evidence>
<sequence>MGAKSLKYYFLSIFCLWAANVNVNGNLHKTSYCMQRYCGSKNLACNNHGNYSNDCVPSSRTIPLSKHRNGLLNVFNELRNKLAGGHIGSHLPAARMARMSWSNELEYLAHLAVLNCRENVKYCLSSPDFHYIGSNINQFSYGGKVSIYTNFEIMLKLIDKWTSEMAFVNKDATLYVPDHFPNDKVVQSALLMMDRNTHVGCAALRYSIEYYNHFLFCCTFATDVIKHKPLYKLSGKPGSACQNRDTTYTNLCAVGEVYGNEHAIAHARVYRSPTI</sequence>
<evidence type="ECO:0000256" key="3">
    <source>
        <dbReference type="ARBA" id="ARBA00022525"/>
    </source>
</evidence>
<proteinExistence type="inferred from homology"/>
<dbReference type="Pfam" id="PF00188">
    <property type="entry name" value="CAP"/>
    <property type="match status" value="1"/>
</dbReference>
<accession>A0A6J2TFC6</accession>
<protein>
    <submittedName>
        <fullName evidence="8">Allergen Tab y 5.0101</fullName>
    </submittedName>
</protein>
<feature type="signal peptide" evidence="5">
    <location>
        <begin position="1"/>
        <end position="25"/>
    </location>
</feature>
<dbReference type="OrthoDB" id="7882501at2759"/>
<gene>
    <name evidence="8" type="primary">LOC115624224</name>
</gene>
<feature type="chain" id="PRO_5026946358" evidence="5">
    <location>
        <begin position="26"/>
        <end position="275"/>
    </location>
</feature>